<dbReference type="Gene3D" id="3.40.50.1820">
    <property type="entry name" value="alpha/beta hydrolase"/>
    <property type="match status" value="1"/>
</dbReference>
<name>A0A4U5PJA2_STECR</name>
<feature type="compositionally biased region" description="Basic and acidic residues" evidence="2">
    <location>
        <begin position="159"/>
        <end position="170"/>
    </location>
</feature>
<dbReference type="AlphaFoldDB" id="A0A4U5PJA2"/>
<dbReference type="InterPro" id="IPR029058">
    <property type="entry name" value="AB_hydrolase_fold"/>
</dbReference>
<reference evidence="4 5" key="2">
    <citation type="journal article" date="2019" name="G3 (Bethesda)">
        <title>Hybrid Assembly of the Genome of the Entomopathogenic Nematode Steinernema carpocapsae Identifies the X-Chromosome.</title>
        <authorList>
            <person name="Serra L."/>
            <person name="Macchietto M."/>
            <person name="Macias-Munoz A."/>
            <person name="McGill C.J."/>
            <person name="Rodriguez I.M."/>
            <person name="Rodriguez B."/>
            <person name="Murad R."/>
            <person name="Mortazavi A."/>
        </authorList>
    </citation>
    <scope>NUCLEOTIDE SEQUENCE [LARGE SCALE GENOMIC DNA]</scope>
    <source>
        <strain evidence="4 5">ALL</strain>
    </source>
</reference>
<evidence type="ECO:0000259" key="3">
    <source>
        <dbReference type="Pfam" id="PF05057"/>
    </source>
</evidence>
<feature type="region of interest" description="Disordered" evidence="2">
    <location>
        <begin position="1"/>
        <end position="69"/>
    </location>
</feature>
<dbReference type="Pfam" id="PF05057">
    <property type="entry name" value="DUF676"/>
    <property type="match status" value="1"/>
</dbReference>
<dbReference type="InterPro" id="IPR022122">
    <property type="entry name" value="DUF3657"/>
</dbReference>
<reference evidence="4 5" key="1">
    <citation type="journal article" date="2015" name="Genome Biol.">
        <title>Comparative genomics of Steinernema reveals deeply conserved gene regulatory networks.</title>
        <authorList>
            <person name="Dillman A.R."/>
            <person name="Macchietto M."/>
            <person name="Porter C.F."/>
            <person name="Rogers A."/>
            <person name="Williams B."/>
            <person name="Antoshechkin I."/>
            <person name="Lee M.M."/>
            <person name="Goodwin Z."/>
            <person name="Lu X."/>
            <person name="Lewis E.E."/>
            <person name="Goodrich-Blair H."/>
            <person name="Stock S.P."/>
            <person name="Adams B.J."/>
            <person name="Sternberg P.W."/>
            <person name="Mortazavi A."/>
        </authorList>
    </citation>
    <scope>NUCLEOTIDE SEQUENCE [LARGE SCALE GENOMIC DNA]</scope>
    <source>
        <strain evidence="4 5">ALL</strain>
    </source>
</reference>
<dbReference type="InterPro" id="IPR007751">
    <property type="entry name" value="DUF676_lipase-like"/>
</dbReference>
<dbReference type="Proteomes" id="UP000298663">
    <property type="component" value="Unassembled WGS sequence"/>
</dbReference>
<gene>
    <name evidence="4" type="ORF">L596_010311</name>
</gene>
<feature type="domain" description="DUF676" evidence="3">
    <location>
        <begin position="996"/>
        <end position="1180"/>
    </location>
</feature>
<dbReference type="SUPFAM" id="SSF52540">
    <property type="entry name" value="P-loop containing nucleoside triphosphate hydrolases"/>
    <property type="match status" value="1"/>
</dbReference>
<comment type="similarity">
    <text evidence="1">Belongs to the FAM135 family.</text>
</comment>
<dbReference type="PANTHER" id="PTHR12482:SF5">
    <property type="entry name" value="DUF676 DOMAIN-CONTAINING PROTEIN"/>
    <property type="match status" value="1"/>
</dbReference>
<dbReference type="CDD" id="cd18809">
    <property type="entry name" value="SF1_C_RecD"/>
    <property type="match status" value="1"/>
</dbReference>
<dbReference type="InterPro" id="IPR044294">
    <property type="entry name" value="Lipase-like"/>
</dbReference>
<sequence length="1267" mass="142449">MQRGSFGVESFDEKDPHGGGASPASAGTTESPASAGTTESPASAGTTESPASAGATESPASAGIKNEAKTSPEFTALKANNVTVVQQSLSLESGCNNSNRVGNENLNLDTAGPSGVVSTTASFVTNNLRSSRNDRNARNRLKRLNETPEEAEERKKRRRENDRARKEARQAENAQQVALEQAQRNEDLRSRRVQLQKDNPEKANAQRQLRNEHDRARRSELQNENPEEANAQKQLRNEHDRARRSELQNENPEEADLLRESRNEHDRARRSELQNENPEEANAQREMRNEHDHSQERNKTELGAAFIPRITLHTDDGVLPVKLSRHQFPVRLGFALTINKSQGQSFDMVGIDLHEEIFVHGQLYVAFSRATSEEGIKVSVKPDDAIMPIVLHRNVIRFRFKSLHQCVMSIERERHSPMSSNGNSPSKEAVCEASVQDGVAISSTIEVVFNEESLALDDVFRCTIKVPKRLDHLDTVSVQMQFELWYLDRSEPPTNEAFQFVSKRTVDLDLRPDRSFHCYRPIFFECFCLSAVTLTVHSALISVWPRRRREQPDPPIDDKLRICHNSLCYSMLSTHNSLQNFIQRHIGITKISCVENEPIDVQKEEASYRSALELSEQPWVQLEADAVALSCQLSGLFTQFLELFSRSEELDSVLYKDFDQKRMKALSEGFFCSEHSIGSLIEDNHVEASKLFEALKKSNYLEKMSNQPLHMGDCDPDCNNMTFISEERFLPSSLGRLPSVDDESPRLDTPHTVPAITCTESGSESPEERSTISSRRSSRSAAMSAAMRGFCLPLKCTGREDDGNAYGDASGPSDMFLSIGNDRMVKRRSTDPGSSIRLDIHHLDQRINVLSVLPVTSTGGLSPPISCRNKSKSVVNILHDSVHGGDQSLLTTSRQSANSSIESLLVTEDNQDKEKPKEKRRSLKKRLSGTNGGGTQYLVSLLDRRVIEFVTQKEKFRQQLTQLGWFGFLHSDTARFSCRKPYFADRNSSLPRPRRDVHLVVLVHGLEGAADDLVPYRNYLRLALPDARMSFLMSEWNQTYTWLDINVLAERLLVEIERFIEGMNRRPTKISMIAHSMGGVVVRTMCGLARMKPLIPMLHTLMTFNTPHCGLMYNQRAANWGIALVQFWKQSQSLEQLCLQDAIDFRDTFLFKLSTNGALGMFKYVLLVGTYQDLYVPGHSALIASCKAAKRDKSAQGIAYAEVVNNLRESMVSSPKRTTLVRYTVQHSLAHSAKTHQMIGRAVHIAAVDDDLFVEKLLTVSALKYFL</sequence>
<organism evidence="4 5">
    <name type="scientific">Steinernema carpocapsae</name>
    <name type="common">Entomopathogenic nematode</name>
    <dbReference type="NCBI Taxonomy" id="34508"/>
    <lineage>
        <taxon>Eukaryota</taxon>
        <taxon>Metazoa</taxon>
        <taxon>Ecdysozoa</taxon>
        <taxon>Nematoda</taxon>
        <taxon>Chromadorea</taxon>
        <taxon>Rhabditida</taxon>
        <taxon>Tylenchina</taxon>
        <taxon>Panagrolaimomorpha</taxon>
        <taxon>Strongyloidoidea</taxon>
        <taxon>Steinernematidae</taxon>
        <taxon>Steinernema</taxon>
    </lineage>
</organism>
<feature type="compositionally biased region" description="Polar residues" evidence="2">
    <location>
        <begin position="41"/>
        <end position="50"/>
    </location>
</feature>
<dbReference type="SUPFAM" id="SSF53474">
    <property type="entry name" value="alpha/beta-Hydrolases"/>
    <property type="match status" value="1"/>
</dbReference>
<feature type="region of interest" description="Disordered" evidence="2">
    <location>
        <begin position="901"/>
        <end position="929"/>
    </location>
</feature>
<dbReference type="EMBL" id="AZBU02000002">
    <property type="protein sequence ID" value="TKR96264.1"/>
    <property type="molecule type" value="Genomic_DNA"/>
</dbReference>
<keyword evidence="5" id="KW-1185">Reference proteome</keyword>
<comment type="caution">
    <text evidence="4">The sequence shown here is derived from an EMBL/GenBank/DDBJ whole genome shotgun (WGS) entry which is preliminary data.</text>
</comment>
<accession>A0A4U5PJA2</accession>
<dbReference type="Pfam" id="PF12394">
    <property type="entry name" value="DUF3657"/>
    <property type="match status" value="1"/>
</dbReference>
<protein>
    <recommendedName>
        <fullName evidence="3">DUF676 domain-containing protein</fullName>
    </recommendedName>
</protein>
<dbReference type="InterPro" id="IPR027417">
    <property type="entry name" value="P-loop_NTPase"/>
</dbReference>
<feature type="region of interest" description="Disordered" evidence="2">
    <location>
        <begin position="128"/>
        <end position="297"/>
    </location>
</feature>
<evidence type="ECO:0000313" key="4">
    <source>
        <dbReference type="EMBL" id="TKR96264.1"/>
    </source>
</evidence>
<feature type="compositionally biased region" description="Low complexity" evidence="2">
    <location>
        <begin position="22"/>
        <end position="40"/>
    </location>
</feature>
<feature type="compositionally biased region" description="Basic and acidic residues" evidence="2">
    <location>
        <begin position="256"/>
        <end position="273"/>
    </location>
</feature>
<feature type="compositionally biased region" description="Basic and acidic residues" evidence="2">
    <location>
        <begin position="209"/>
        <end position="221"/>
    </location>
</feature>
<proteinExistence type="inferred from homology"/>
<evidence type="ECO:0000256" key="2">
    <source>
        <dbReference type="SAM" id="MobiDB-lite"/>
    </source>
</evidence>
<dbReference type="PANTHER" id="PTHR12482">
    <property type="entry name" value="LIPASE ROG1-RELATED-RELATED"/>
    <property type="match status" value="1"/>
</dbReference>
<feature type="region of interest" description="Disordered" evidence="2">
    <location>
        <begin position="734"/>
        <end position="779"/>
    </location>
</feature>
<feature type="compositionally biased region" description="Basic and acidic residues" evidence="2">
    <location>
        <begin position="282"/>
        <end position="297"/>
    </location>
</feature>
<feature type="compositionally biased region" description="Basic and acidic residues" evidence="2">
    <location>
        <begin position="235"/>
        <end position="247"/>
    </location>
</feature>
<feature type="compositionally biased region" description="Basic residues" evidence="2">
    <location>
        <begin position="918"/>
        <end position="927"/>
    </location>
</feature>
<evidence type="ECO:0000313" key="5">
    <source>
        <dbReference type="Proteomes" id="UP000298663"/>
    </source>
</evidence>
<dbReference type="OrthoDB" id="273452at2759"/>
<evidence type="ECO:0000256" key="1">
    <source>
        <dbReference type="ARBA" id="ARBA00007949"/>
    </source>
</evidence>